<dbReference type="GO" id="GO:0005737">
    <property type="term" value="C:cytoplasm"/>
    <property type="evidence" value="ECO:0007669"/>
    <property type="project" value="TreeGrafter"/>
</dbReference>
<name>A0AB34JJV0_PRYPA</name>
<evidence type="ECO:0000313" key="3">
    <source>
        <dbReference type="Proteomes" id="UP001515480"/>
    </source>
</evidence>
<organism evidence="2 3">
    <name type="scientific">Prymnesium parvum</name>
    <name type="common">Toxic golden alga</name>
    <dbReference type="NCBI Taxonomy" id="97485"/>
    <lineage>
        <taxon>Eukaryota</taxon>
        <taxon>Haptista</taxon>
        <taxon>Haptophyta</taxon>
        <taxon>Prymnesiophyceae</taxon>
        <taxon>Prymnesiales</taxon>
        <taxon>Prymnesiaceae</taxon>
        <taxon>Prymnesium</taxon>
    </lineage>
</organism>
<sequence length="328" mass="35201">MKRAREGAEDGERTLWLVKQLRRESGDGFSAAARALRTILQNILEHPGEERYRTIRLSNSAFHARLGQYTAARALLQLFGFEPAHEDGAASPTHLALPVADAHALAQGLVLIEAAMQAASLVDSGAPCQDDGDPADADEAEPELVIEDCSATGIDSFFRTLVGEEGSEIGHLDLGTFGRVYNTGRSTHELVTALGDTAAADSVTKWLSLLDDHGARLGWSCEATGCPAAVERQMYAAFHNVMDAVVVKSGRASRGGWADEVRERILLKCDFFWRIVTWRLQGEKDLANAATSTRAASVEMATDAGSIDRAAMSSGAAIVCVRPSTTPY</sequence>
<dbReference type="Gene3D" id="1.20.58.2190">
    <property type="match status" value="1"/>
</dbReference>
<keyword evidence="3" id="KW-1185">Reference proteome</keyword>
<reference evidence="2 3" key="1">
    <citation type="journal article" date="2024" name="Science">
        <title>Giant polyketide synthase enzymes in the biosynthesis of giant marine polyether toxins.</title>
        <authorList>
            <person name="Fallon T.R."/>
            <person name="Shende V.V."/>
            <person name="Wierzbicki I.H."/>
            <person name="Pendleton A.L."/>
            <person name="Watervoot N.F."/>
            <person name="Auber R.P."/>
            <person name="Gonzalez D.J."/>
            <person name="Wisecaver J.H."/>
            <person name="Moore B.S."/>
        </authorList>
    </citation>
    <scope>NUCLEOTIDE SEQUENCE [LARGE SCALE GENOMIC DNA]</scope>
    <source>
        <strain evidence="2 3">12B1</strain>
    </source>
</reference>
<comment type="caution">
    <text evidence="2">The sequence shown here is derived from an EMBL/GenBank/DDBJ whole genome shotgun (WGS) entry which is preliminary data.</text>
</comment>
<dbReference type="SUPFAM" id="SSF143503">
    <property type="entry name" value="PUG domain-like"/>
    <property type="match status" value="1"/>
</dbReference>
<dbReference type="Proteomes" id="UP001515480">
    <property type="component" value="Unassembled WGS sequence"/>
</dbReference>
<dbReference type="SMART" id="SM00580">
    <property type="entry name" value="PUG"/>
    <property type="match status" value="1"/>
</dbReference>
<evidence type="ECO:0000313" key="2">
    <source>
        <dbReference type="EMBL" id="KAL1521870.1"/>
    </source>
</evidence>
<dbReference type="Pfam" id="PF09409">
    <property type="entry name" value="PUB"/>
    <property type="match status" value="1"/>
</dbReference>
<dbReference type="InterPro" id="IPR018997">
    <property type="entry name" value="PUB_domain"/>
</dbReference>
<protein>
    <recommendedName>
        <fullName evidence="1">PUB domain-containing protein</fullName>
    </recommendedName>
</protein>
<proteinExistence type="predicted"/>
<dbReference type="EMBL" id="JBGBPQ010000007">
    <property type="protein sequence ID" value="KAL1521870.1"/>
    <property type="molecule type" value="Genomic_DNA"/>
</dbReference>
<dbReference type="AlphaFoldDB" id="A0AB34JJV0"/>
<evidence type="ECO:0000259" key="1">
    <source>
        <dbReference type="Pfam" id="PF09409"/>
    </source>
</evidence>
<dbReference type="PANTHER" id="PTHR23153">
    <property type="entry name" value="UBX-RELATED"/>
    <property type="match status" value="1"/>
</dbReference>
<feature type="domain" description="PUB" evidence="1">
    <location>
        <begin position="30"/>
        <end position="87"/>
    </location>
</feature>
<accession>A0AB34JJV0</accession>
<dbReference type="CDD" id="cd09212">
    <property type="entry name" value="PUB"/>
    <property type="match status" value="1"/>
</dbReference>
<dbReference type="PANTHER" id="PTHR23153:SF38">
    <property type="entry name" value="UBX DOMAIN-CONTAINING PROTEIN 6"/>
    <property type="match status" value="1"/>
</dbReference>
<gene>
    <name evidence="2" type="ORF">AB1Y20_021521</name>
</gene>
<dbReference type="InterPro" id="IPR036339">
    <property type="entry name" value="PUB-like_dom_sf"/>
</dbReference>